<dbReference type="Pfam" id="PF01498">
    <property type="entry name" value="HTH_Tnp_Tc3_2"/>
    <property type="match status" value="1"/>
</dbReference>
<dbReference type="InterPro" id="IPR002492">
    <property type="entry name" value="Transposase_Tc1-like"/>
</dbReference>
<keyword evidence="3" id="KW-1185">Reference proteome</keyword>
<sequence>MRTKDTKVISINLMIKPLVFDRYEPGIPYRLKCYNTLINVGVQLTEILVKKQQSSFDQVSDFDRGRKVAYRDCGLSFKQIGSSVGRNQTTVMRIFDRWIQEGTTDRPSNCAHGSDDRSVTLRTVAQHIQSVTHHPVSARTIRRRLQKSDLSARRPLLRLPLTQNHRCIRRQLCDERRIWTAEWNQIVFTDESSFCLQHHDGRTLLLTTTIIRIQRRLAWALSPLENDQPSAVMSLTNVDIEQTKDPDLAKIIDNLNSGYTRKEFSIIHGILYKKKL</sequence>
<dbReference type="Proteomes" id="UP001235939">
    <property type="component" value="Chromosome 06"/>
</dbReference>
<protein>
    <recommendedName>
        <fullName evidence="1">Transposase Tc1-like domain-containing protein</fullName>
    </recommendedName>
</protein>
<dbReference type="EMBL" id="CP092868">
    <property type="protein sequence ID" value="UYV69264.1"/>
    <property type="molecule type" value="Genomic_DNA"/>
</dbReference>
<name>A0ABY6KL93_9ARAC</name>
<reference evidence="2 3" key="1">
    <citation type="submission" date="2022-01" db="EMBL/GenBank/DDBJ databases">
        <title>A chromosomal length assembly of Cordylochernes scorpioides.</title>
        <authorList>
            <person name="Zeh D."/>
            <person name="Zeh J."/>
        </authorList>
    </citation>
    <scope>NUCLEOTIDE SEQUENCE [LARGE SCALE GENOMIC DNA]</scope>
    <source>
        <strain evidence="2">IN4F17</strain>
        <tissue evidence="2">Whole Body</tissue>
    </source>
</reference>
<gene>
    <name evidence="2" type="ORF">LAZ67_6003029</name>
</gene>
<organism evidence="2 3">
    <name type="scientific">Cordylochernes scorpioides</name>
    <dbReference type="NCBI Taxonomy" id="51811"/>
    <lineage>
        <taxon>Eukaryota</taxon>
        <taxon>Metazoa</taxon>
        <taxon>Ecdysozoa</taxon>
        <taxon>Arthropoda</taxon>
        <taxon>Chelicerata</taxon>
        <taxon>Arachnida</taxon>
        <taxon>Pseudoscorpiones</taxon>
        <taxon>Cheliferoidea</taxon>
        <taxon>Chernetidae</taxon>
        <taxon>Cordylochernes</taxon>
    </lineage>
</organism>
<evidence type="ECO:0000313" key="2">
    <source>
        <dbReference type="EMBL" id="UYV69264.1"/>
    </source>
</evidence>
<evidence type="ECO:0000259" key="1">
    <source>
        <dbReference type="Pfam" id="PF01498"/>
    </source>
</evidence>
<proteinExistence type="predicted"/>
<evidence type="ECO:0000313" key="3">
    <source>
        <dbReference type="Proteomes" id="UP001235939"/>
    </source>
</evidence>
<feature type="domain" description="Transposase Tc1-like" evidence="1">
    <location>
        <begin position="115"/>
        <end position="175"/>
    </location>
</feature>
<accession>A0ABY6KL93</accession>